<dbReference type="SMART" id="SM00355">
    <property type="entry name" value="ZnF_C2H2"/>
    <property type="match status" value="3"/>
</dbReference>
<dbReference type="GO" id="GO:0008270">
    <property type="term" value="F:zinc ion binding"/>
    <property type="evidence" value="ECO:0007669"/>
    <property type="project" value="UniProtKB-KW"/>
</dbReference>
<keyword evidence="4 7" id="KW-0863">Zinc-finger</keyword>
<dbReference type="STRING" id="70415.A0A5S6R4T3"/>
<dbReference type="PANTHER" id="PTHR23235:SF120">
    <property type="entry name" value="KRUPPEL-LIKE FACTOR 15"/>
    <property type="match status" value="1"/>
</dbReference>
<evidence type="ECO:0000313" key="11">
    <source>
        <dbReference type="WBParaSite" id="TMUE_3000014324.1"/>
    </source>
</evidence>
<dbReference type="InterPro" id="IPR013087">
    <property type="entry name" value="Znf_C2H2_type"/>
</dbReference>
<evidence type="ECO:0000256" key="8">
    <source>
        <dbReference type="SAM" id="MobiDB-lite"/>
    </source>
</evidence>
<evidence type="ECO:0000256" key="6">
    <source>
        <dbReference type="ARBA" id="ARBA00023242"/>
    </source>
</evidence>
<dbReference type="GO" id="GO:0000981">
    <property type="term" value="F:DNA-binding transcription factor activity, RNA polymerase II-specific"/>
    <property type="evidence" value="ECO:0007669"/>
    <property type="project" value="TreeGrafter"/>
</dbReference>
<dbReference type="PROSITE" id="PS50157">
    <property type="entry name" value="ZINC_FINGER_C2H2_2"/>
    <property type="match status" value="3"/>
</dbReference>
<dbReference type="WBParaSite" id="TMUE_3000014324.1">
    <property type="protein sequence ID" value="TMUE_3000014324.1"/>
    <property type="gene ID" value="WBGene00295289"/>
</dbReference>
<keyword evidence="6" id="KW-0539">Nucleus</keyword>
<proteinExistence type="predicted"/>
<dbReference type="FunFam" id="3.30.160.60:FF:000018">
    <property type="entry name" value="Krueppel-like factor 15"/>
    <property type="match status" value="1"/>
</dbReference>
<sequence>MSATVELAEEDDVFNDQTTAPDFKKDEFKEYLSGGTLEQRKPRRESASHVEEFFRNADQPRVAGRFSSVSAICGSSWVSPAPTGHPAEGAQLSGRFVGSISVGSVPDVYSLLRDTFTCPYVLTELRSAGTAAAPTKCPNGVKSAKSASVGDYCPKTESQNSPRVKLESAEEAPQAWKYPNTDWTLTPLSSPQLGGCQPARRQPPIEFESSVKEPMDSNSLPDGCNGQPSPDHLTLQGCVLPASQELKDIREFHSWSPLPGTALMACLPPGIDRKVFFPPSAWHGRETGATKSKRRCNPELEKRRIHYCDYPGCTKVYTKSSHLKAHQRIHTGEKPYMCQWPNCQWRFARSDELTRHYRKHTGAKPFRCKLCDRCFARSDHLALHMRRHQPKSRVSRHLSLDPTSMVAAAAAAAASAVNPHMPLQHSRSDPTVYH</sequence>
<evidence type="ECO:0000313" key="10">
    <source>
        <dbReference type="Proteomes" id="UP000046395"/>
    </source>
</evidence>
<dbReference type="FunFam" id="3.30.160.60:FF:000630">
    <property type="entry name" value="Zinc finger protein 180"/>
    <property type="match status" value="1"/>
</dbReference>
<dbReference type="PANTHER" id="PTHR23235">
    <property type="entry name" value="KRUEPPEL-LIKE TRANSCRIPTION FACTOR"/>
    <property type="match status" value="1"/>
</dbReference>
<keyword evidence="10" id="KW-1185">Reference proteome</keyword>
<dbReference type="Pfam" id="PF00096">
    <property type="entry name" value="zf-C2H2"/>
    <property type="match status" value="3"/>
</dbReference>
<organism evidence="10 11">
    <name type="scientific">Trichuris muris</name>
    <name type="common">Mouse whipworm</name>
    <dbReference type="NCBI Taxonomy" id="70415"/>
    <lineage>
        <taxon>Eukaryota</taxon>
        <taxon>Metazoa</taxon>
        <taxon>Ecdysozoa</taxon>
        <taxon>Nematoda</taxon>
        <taxon>Enoplea</taxon>
        <taxon>Dorylaimia</taxon>
        <taxon>Trichinellida</taxon>
        <taxon>Trichuridae</taxon>
        <taxon>Trichuris</taxon>
    </lineage>
</organism>
<dbReference type="GO" id="GO:0005634">
    <property type="term" value="C:nucleus"/>
    <property type="evidence" value="ECO:0007669"/>
    <property type="project" value="UniProtKB-SubCell"/>
</dbReference>
<evidence type="ECO:0000256" key="2">
    <source>
        <dbReference type="ARBA" id="ARBA00022723"/>
    </source>
</evidence>
<dbReference type="AlphaFoldDB" id="A0A5S6R4T3"/>
<dbReference type="GO" id="GO:0000978">
    <property type="term" value="F:RNA polymerase II cis-regulatory region sequence-specific DNA binding"/>
    <property type="evidence" value="ECO:0007669"/>
    <property type="project" value="TreeGrafter"/>
</dbReference>
<comment type="subcellular location">
    <subcellularLocation>
        <location evidence="1">Nucleus</location>
    </subcellularLocation>
</comment>
<dbReference type="FunFam" id="3.30.160.60:FF:000021">
    <property type="entry name" value="Basic krueppel-like factor 3"/>
    <property type="match status" value="1"/>
</dbReference>
<evidence type="ECO:0000256" key="3">
    <source>
        <dbReference type="ARBA" id="ARBA00022737"/>
    </source>
</evidence>
<keyword evidence="3" id="KW-0677">Repeat</keyword>
<dbReference type="PROSITE" id="PS00028">
    <property type="entry name" value="ZINC_FINGER_C2H2_1"/>
    <property type="match status" value="3"/>
</dbReference>
<protein>
    <submittedName>
        <fullName evidence="11">C2H2-type domain-containing protein</fullName>
    </submittedName>
</protein>
<name>A0A5S6R4T3_TRIMR</name>
<dbReference type="Gene3D" id="3.30.160.60">
    <property type="entry name" value="Classic Zinc Finger"/>
    <property type="match status" value="3"/>
</dbReference>
<feature type="region of interest" description="Disordered" evidence="8">
    <location>
        <begin position="148"/>
        <end position="202"/>
    </location>
</feature>
<feature type="domain" description="C2H2-type" evidence="9">
    <location>
        <begin position="306"/>
        <end position="335"/>
    </location>
</feature>
<feature type="compositionally biased region" description="Polar residues" evidence="8">
    <location>
        <begin position="181"/>
        <end position="192"/>
    </location>
</feature>
<keyword evidence="2" id="KW-0479">Metal-binding</keyword>
<feature type="domain" description="C2H2-type" evidence="9">
    <location>
        <begin position="336"/>
        <end position="365"/>
    </location>
</feature>
<evidence type="ECO:0000256" key="1">
    <source>
        <dbReference type="ARBA" id="ARBA00004123"/>
    </source>
</evidence>
<dbReference type="Proteomes" id="UP000046395">
    <property type="component" value="Unassembled WGS sequence"/>
</dbReference>
<reference evidence="11" key="1">
    <citation type="submission" date="2019-12" db="UniProtKB">
        <authorList>
            <consortium name="WormBaseParasite"/>
        </authorList>
    </citation>
    <scope>IDENTIFICATION</scope>
</reference>
<dbReference type="InterPro" id="IPR036236">
    <property type="entry name" value="Znf_C2H2_sf"/>
</dbReference>
<evidence type="ECO:0000256" key="7">
    <source>
        <dbReference type="PROSITE-ProRule" id="PRU00042"/>
    </source>
</evidence>
<accession>A0A5S6R4T3</accession>
<keyword evidence="5" id="KW-0862">Zinc</keyword>
<dbReference type="SUPFAM" id="SSF57667">
    <property type="entry name" value="beta-beta-alpha zinc fingers"/>
    <property type="match status" value="2"/>
</dbReference>
<evidence type="ECO:0000256" key="5">
    <source>
        <dbReference type="ARBA" id="ARBA00022833"/>
    </source>
</evidence>
<evidence type="ECO:0000256" key="4">
    <source>
        <dbReference type="ARBA" id="ARBA00022771"/>
    </source>
</evidence>
<evidence type="ECO:0000259" key="9">
    <source>
        <dbReference type="PROSITE" id="PS50157"/>
    </source>
</evidence>
<feature type="domain" description="C2H2-type" evidence="9">
    <location>
        <begin position="366"/>
        <end position="393"/>
    </location>
</feature>